<keyword evidence="3" id="KW-1003">Cell membrane</keyword>
<dbReference type="InterPro" id="IPR001881">
    <property type="entry name" value="EGF-like_Ca-bd_dom"/>
</dbReference>
<feature type="disulfide bond" evidence="13">
    <location>
        <begin position="1435"/>
        <end position="1445"/>
    </location>
</feature>
<dbReference type="FunFam" id="2.10.25.10:FF:000472">
    <property type="entry name" value="Uncharacterized protein, isoform A"/>
    <property type="match status" value="3"/>
</dbReference>
<dbReference type="InterPro" id="IPR013320">
    <property type="entry name" value="ConA-like_dom_sf"/>
</dbReference>
<dbReference type="GO" id="GO:0043235">
    <property type="term" value="C:receptor complex"/>
    <property type="evidence" value="ECO:0007669"/>
    <property type="project" value="TreeGrafter"/>
</dbReference>
<feature type="disulfide bond" evidence="13">
    <location>
        <begin position="450"/>
        <end position="459"/>
    </location>
</feature>
<feature type="domain" description="EGF-like" evidence="14">
    <location>
        <begin position="766"/>
        <end position="802"/>
    </location>
</feature>
<feature type="domain" description="EGF-like" evidence="14">
    <location>
        <begin position="1108"/>
        <end position="1146"/>
    </location>
</feature>
<dbReference type="InterPro" id="IPR018097">
    <property type="entry name" value="EGF_Ca-bd_CS"/>
</dbReference>
<dbReference type="InterPro" id="IPR049883">
    <property type="entry name" value="NOTCH1_EGF-like"/>
</dbReference>
<dbReference type="InterPro" id="IPR000742">
    <property type="entry name" value="EGF"/>
</dbReference>
<dbReference type="GO" id="GO:0005509">
    <property type="term" value="F:calcium ion binding"/>
    <property type="evidence" value="ECO:0007669"/>
    <property type="project" value="InterPro"/>
</dbReference>
<evidence type="ECO:0000256" key="8">
    <source>
        <dbReference type="ARBA" id="ARBA00022837"/>
    </source>
</evidence>
<sequence>MFGRMCTPFCNNRWDFSQNLQSSIWACGASGAWFPRNRWPDCSVKYRPGTARMEMHLHYYSGDCGAPEVQAQIKQNFIQILNASVFKDVCRDPALKDRCKAENVKVTCAAVDFINYRKKREAGCDDHHSRKRRSVPRTTISVDIVVYLDGIHANDTSEGQIRVGEEGIQIAKNISSQLRSAVNNGSLRLTVNGTVFIPVKKSLNISDPKRFCRRGQVYRNGYCLNCTAGTFLNKTSETCQDCPIGTYQEFDGQEQCLACPPKTSTTESRTGNRTSCLAFCKAGSYSPTGLEPCLFCKKGLYQEMEGQHLCLKCGSDKTTPAEGSNNSTQCEVPCPPGSFSSTGLAPCTLCDRRSFQPQSESRTCVSCPGTTVTKRPASQNSQDCIEIDECDSSPCKNNSTCTDLIGDFFCSCQPGYTGKQCEININECQDQPCANNGTCHDLVNNFTCSCTQGFQGFNCEEDVDECMSSPCLQNSTCENVFGGFLCLCEPGFSGRFCDIGINECLIFPCQNGATCKDKINNYECFCASGYQGKDCVESVDDCASEPCQNGGICHDGIAGYHCVCPLGFNGTDCEYNIDECAFVDCQNNATCIDEVNGFYCLCKKGFSGKTCGVDIDECFSNPCKNQAKCVDMVNGYRCDCPDDFDGLLCENNIDDCASSPCSNNGSCHDGINNFTCVCPPGFTGKICNIDIDYCASIPCNNNGSCFDGITSFTCECADGFDGELCQTDVDNCKNVTCWNNSTCIDGIAEFMCSCAEGYAGTRCEVNIDDCEQNPCLNDGMCTDLTNDYQCTCKRGFTGKNCTIDIDECTISTCLNNATCTDKVNNYSCNCAGGFTGRHCEIDLDDCFDNPCRNGSTCKDGINDYSCQCVPGFTGVSCDVEVDECTSYPCHYGGKCHDKVNGFTCNCPIGFTGLQCEVNINECESNPCANNGICLDLVANYSCLCLDGFSGSHCEKRIDYCTGSNCTENGYCVSSLSEYYCNCSAGYYGKYCELEFDECLTRPCFNNATCHDAVNNFTCSCSSGYTGRYCDINIDDCVNHTCLNNATCVDQTLGYSCSCSDGYNGTYCQTEIDDCESNPCYNNGTCIDLTPGYNCRCTDRFYGENCEKVIDVCQSAPCQNRGTCKANNLSGNYTCSCLSGFTGTSCEVDIDDCIPDPCSANAYCVDLLNDFRCECYPSYSGDQCEIFLGSNFDLIFKRQTSKDMVFLPDGEDIPSMTSFTIAQYVRADSKYTIGTLFSYSVPENPEDIIILSFTYFEIVLNVKKKKVKANFRLADDHWHFVGVIWDGILGSASLYIDGIKIKKADSIKGESIRGGGWIVLGQRYLAEEKSATLSSAFVGRLHQVSIWNVAGTDDHMWNAAHDCSWPISGSLRAWSSFLPGIKGQVEKRFMTQCKALEKCTTNCSHFLHCESREGFYYCSCTAGFTGVHCSINIDDCSPNSCINGKCIDGVNRFECVCSKGYYGNNCEKKIETEEECPELKQPTNGKHSCRKVSGKMLCILSCHEGFSFSAEAITQYTCGPETEWKWKGIEGVQVPTCLRKASPMEIEHQFSLSFPGIQCNSSQNKRELRTAVESEIKETLSAVPGCHSCQVQEVKVPICEISANPRRRRAPEQPMEVLVSLTVFRGADTYETKVEERSEAVLFQMRYAVATGQFIISLQGLNMSADRSSFQVIRSNVTCGAGFVMGSGGKECVACPVGSFQDQGRCKACDKNSYQDKEGQSECTVCGEGESTSTIGATSSKDCSNGNVTYYKMCTIDDLGD</sequence>
<dbReference type="PRINTS" id="PR00010">
    <property type="entry name" value="EGFBLOOD"/>
</dbReference>
<feature type="domain" description="EGF-like" evidence="14">
    <location>
        <begin position="728"/>
        <end position="764"/>
    </location>
</feature>
<dbReference type="GO" id="GO:0050877">
    <property type="term" value="P:nervous system process"/>
    <property type="evidence" value="ECO:0007669"/>
    <property type="project" value="UniProtKB-ARBA"/>
</dbReference>
<feature type="disulfide bond" evidence="13">
    <location>
        <begin position="1020"/>
        <end position="1029"/>
    </location>
</feature>
<feature type="domain" description="EGF-like" evidence="14">
    <location>
        <begin position="918"/>
        <end position="954"/>
    </location>
</feature>
<feature type="domain" description="EGF-like" evidence="14">
    <location>
        <begin position="690"/>
        <end position="726"/>
    </location>
</feature>
<feature type="domain" description="EGF-like" evidence="14">
    <location>
        <begin position="1070"/>
        <end position="1106"/>
    </location>
</feature>
<dbReference type="GO" id="GO:0009986">
    <property type="term" value="C:cell surface"/>
    <property type="evidence" value="ECO:0007669"/>
    <property type="project" value="TreeGrafter"/>
</dbReference>
<comment type="caution">
    <text evidence="16">The sequence shown here is derived from an EMBL/GenBank/DDBJ whole genome shotgun (WGS) entry which is preliminary data.</text>
</comment>
<feature type="domain" description="EGF-like" evidence="14">
    <location>
        <begin position="880"/>
        <end position="916"/>
    </location>
</feature>
<feature type="disulfide bond" evidence="13">
    <location>
        <begin position="488"/>
        <end position="497"/>
    </location>
</feature>
<dbReference type="GO" id="GO:0048646">
    <property type="term" value="P:anatomical structure formation involved in morphogenesis"/>
    <property type="evidence" value="ECO:0007669"/>
    <property type="project" value="UniProtKB-ARBA"/>
</dbReference>
<evidence type="ECO:0000259" key="14">
    <source>
        <dbReference type="PROSITE" id="PS50026"/>
    </source>
</evidence>
<feature type="disulfide bond" evidence="13">
    <location>
        <begin position="792"/>
        <end position="801"/>
    </location>
</feature>
<feature type="domain" description="EGF-like" evidence="14">
    <location>
        <begin position="576"/>
        <end position="612"/>
    </location>
</feature>
<dbReference type="FunFam" id="2.10.25.10:FF:000391">
    <property type="entry name" value="Weary, isoform C"/>
    <property type="match status" value="1"/>
</dbReference>
<dbReference type="PROSITE" id="PS51828">
    <property type="entry name" value="PTX_2"/>
    <property type="match status" value="1"/>
</dbReference>
<feature type="domain" description="EGF-like" evidence="14">
    <location>
        <begin position="1394"/>
        <end position="1429"/>
    </location>
</feature>
<dbReference type="SMART" id="SM00159">
    <property type="entry name" value="PTX"/>
    <property type="match status" value="1"/>
</dbReference>
<evidence type="ECO:0000313" key="16">
    <source>
        <dbReference type="EMBL" id="PFX23092.1"/>
    </source>
</evidence>
<feature type="disulfide bond" evidence="13">
    <location>
        <begin position="944"/>
        <end position="953"/>
    </location>
</feature>
<evidence type="ECO:0000256" key="5">
    <source>
        <dbReference type="ARBA" id="ARBA00022692"/>
    </source>
</evidence>
<feature type="disulfide bond" evidence="13">
    <location>
        <begin position="1136"/>
        <end position="1145"/>
    </location>
</feature>
<feature type="domain" description="EGF-like" evidence="14">
    <location>
        <begin position="462"/>
        <end position="498"/>
    </location>
</feature>
<dbReference type="FunFam" id="2.10.25.10:FF:000122">
    <property type="entry name" value="Protein crumbs homolog 2"/>
    <property type="match status" value="3"/>
</dbReference>
<dbReference type="Gene3D" id="2.60.120.200">
    <property type="match status" value="1"/>
</dbReference>
<feature type="domain" description="EGF-like" evidence="14">
    <location>
        <begin position="956"/>
        <end position="992"/>
    </location>
</feature>
<dbReference type="GO" id="GO:0016358">
    <property type="term" value="P:dendrite development"/>
    <property type="evidence" value="ECO:0007669"/>
    <property type="project" value="UniProtKB-ARBA"/>
</dbReference>
<protein>
    <submittedName>
        <fullName evidence="16">Fibropellin-1</fullName>
    </submittedName>
</protein>
<dbReference type="FunFam" id="2.10.25.10:FF:000321">
    <property type="entry name" value="Protein delta homolog 1"/>
    <property type="match status" value="1"/>
</dbReference>
<evidence type="ECO:0000256" key="10">
    <source>
        <dbReference type="ARBA" id="ARBA00023136"/>
    </source>
</evidence>
<dbReference type="InterPro" id="IPR000152">
    <property type="entry name" value="EGF-type_Asp/Asn_hydroxyl_site"/>
</dbReference>
<feature type="domain" description="EGF-like" evidence="14">
    <location>
        <begin position="994"/>
        <end position="1030"/>
    </location>
</feature>
<evidence type="ECO:0000256" key="3">
    <source>
        <dbReference type="ARBA" id="ARBA00022475"/>
    </source>
</evidence>
<feature type="disulfide bond" evidence="13">
    <location>
        <begin position="906"/>
        <end position="915"/>
    </location>
</feature>
<dbReference type="PRINTS" id="PR01983">
    <property type="entry name" value="NOTCH"/>
</dbReference>
<reference evidence="17" key="1">
    <citation type="journal article" date="2017" name="bioRxiv">
        <title>Comparative analysis of the genomes of Stylophora pistillata and Acropora digitifera provides evidence for extensive differences between species of corals.</title>
        <authorList>
            <person name="Voolstra C.R."/>
            <person name="Li Y."/>
            <person name="Liew Y.J."/>
            <person name="Baumgarten S."/>
            <person name="Zoccola D."/>
            <person name="Flot J.-F."/>
            <person name="Tambutte S."/>
            <person name="Allemand D."/>
            <person name="Aranda M."/>
        </authorList>
    </citation>
    <scope>NUCLEOTIDE SEQUENCE [LARGE SCALE GENOMIC DNA]</scope>
</reference>
<proteinExistence type="predicted"/>
<keyword evidence="11 13" id="KW-1015">Disulfide bond</keyword>
<evidence type="ECO:0000256" key="6">
    <source>
        <dbReference type="ARBA" id="ARBA00022729"/>
    </source>
</evidence>
<evidence type="ECO:0000256" key="9">
    <source>
        <dbReference type="ARBA" id="ARBA00022989"/>
    </source>
</evidence>
<dbReference type="InterPro" id="IPR051355">
    <property type="entry name" value="Notch/Slit_guidance"/>
</dbReference>
<keyword evidence="6" id="KW-0732">Signal</keyword>
<keyword evidence="2" id="KW-0217">Developmental protein</keyword>
<feature type="domain" description="EGF-like" evidence="14">
    <location>
        <begin position="1431"/>
        <end position="1466"/>
    </location>
</feature>
<dbReference type="GO" id="GO:0009887">
    <property type="term" value="P:animal organ morphogenesis"/>
    <property type="evidence" value="ECO:0007669"/>
    <property type="project" value="UniProtKB-ARBA"/>
</dbReference>
<feature type="domain" description="EGF-like" evidence="14">
    <location>
        <begin position="500"/>
        <end position="536"/>
    </location>
</feature>
<evidence type="ECO:0000256" key="1">
    <source>
        <dbReference type="ARBA" id="ARBA00004251"/>
    </source>
</evidence>
<dbReference type="FunFam" id="2.10.25.10:FF:000123">
    <property type="entry name" value="Crumbs homolog 1 (Drosophila)"/>
    <property type="match status" value="2"/>
</dbReference>
<dbReference type="FunFam" id="2.10.25.10:FF:000117">
    <property type="entry name" value="Delta-like protein"/>
    <property type="match status" value="2"/>
</dbReference>
<feature type="disulfide bond" evidence="13">
    <location>
        <begin position="1096"/>
        <end position="1105"/>
    </location>
</feature>
<gene>
    <name evidence="16" type="primary">EGF1</name>
    <name evidence="16" type="ORF">AWC38_SpisGene12363</name>
</gene>
<feature type="disulfide bond" evidence="13">
    <location>
        <begin position="678"/>
        <end position="687"/>
    </location>
</feature>
<feature type="domain" description="EGF-like" evidence="14">
    <location>
        <begin position="804"/>
        <end position="840"/>
    </location>
</feature>
<comment type="caution">
    <text evidence="13">Lacks conserved residue(s) required for the propagation of feature annotation.</text>
</comment>
<feature type="domain" description="EGF-like" evidence="14">
    <location>
        <begin position="1032"/>
        <end position="1068"/>
    </location>
</feature>
<feature type="disulfide bond" evidence="13">
    <location>
        <begin position="830"/>
        <end position="839"/>
    </location>
</feature>
<dbReference type="SMART" id="SM00179">
    <property type="entry name" value="EGF_CA"/>
    <property type="match status" value="23"/>
</dbReference>
<feature type="domain" description="EGF-like" evidence="14">
    <location>
        <begin position="1148"/>
        <end position="1184"/>
    </location>
</feature>
<dbReference type="SMART" id="SM00181">
    <property type="entry name" value="EGF"/>
    <property type="match status" value="23"/>
</dbReference>
<evidence type="ECO:0000256" key="13">
    <source>
        <dbReference type="PROSITE-ProRule" id="PRU00076"/>
    </source>
</evidence>
<keyword evidence="17" id="KW-1185">Reference proteome</keyword>
<feature type="domain" description="EGF-like" evidence="14">
    <location>
        <begin position="424"/>
        <end position="460"/>
    </location>
</feature>
<dbReference type="Pfam" id="PF07699">
    <property type="entry name" value="Ephrin_rec_like"/>
    <property type="match status" value="4"/>
</dbReference>
<dbReference type="SUPFAM" id="SSF57184">
    <property type="entry name" value="Growth factor receptor domain"/>
    <property type="match status" value="5"/>
</dbReference>
<dbReference type="FunFam" id="2.10.25.10:FF:000247">
    <property type="entry name" value="Delta/notch like EGF repeat containing"/>
    <property type="match status" value="1"/>
</dbReference>
<dbReference type="PANTHER" id="PTHR45836:SF13">
    <property type="entry name" value="PROTEIN CRUMBS"/>
    <property type="match status" value="1"/>
</dbReference>
<feature type="domain" description="EGF-like" evidence="14">
    <location>
        <begin position="614"/>
        <end position="650"/>
    </location>
</feature>
<keyword evidence="5" id="KW-0812">Transmembrane</keyword>
<dbReference type="GO" id="GO:0007411">
    <property type="term" value="P:axon guidance"/>
    <property type="evidence" value="ECO:0007669"/>
    <property type="project" value="TreeGrafter"/>
</dbReference>
<feature type="disulfide bond" evidence="13">
    <location>
        <begin position="982"/>
        <end position="991"/>
    </location>
</feature>
<feature type="disulfide bond" evidence="13">
    <location>
        <begin position="868"/>
        <end position="877"/>
    </location>
</feature>
<keyword evidence="10" id="KW-0472">Membrane</keyword>
<feature type="domain" description="Pentraxin (PTX)" evidence="15">
    <location>
        <begin position="1189"/>
        <end position="1392"/>
    </location>
</feature>
<dbReference type="PROSITE" id="PS00022">
    <property type="entry name" value="EGF_1"/>
    <property type="match status" value="23"/>
</dbReference>
<dbReference type="Pfam" id="PF07645">
    <property type="entry name" value="EGF_CA"/>
    <property type="match status" value="1"/>
</dbReference>
<dbReference type="InterPro" id="IPR009030">
    <property type="entry name" value="Growth_fac_rcpt_cys_sf"/>
</dbReference>
<evidence type="ECO:0000259" key="15">
    <source>
        <dbReference type="PROSITE" id="PS51828"/>
    </source>
</evidence>
<dbReference type="SUPFAM" id="SSF57196">
    <property type="entry name" value="EGF/Laminin"/>
    <property type="match status" value="14"/>
</dbReference>
<dbReference type="InterPro" id="IPR013032">
    <property type="entry name" value="EGF-like_CS"/>
</dbReference>
<dbReference type="GO" id="GO:0005886">
    <property type="term" value="C:plasma membrane"/>
    <property type="evidence" value="ECO:0007669"/>
    <property type="project" value="UniProtKB-SubCell"/>
</dbReference>
<keyword evidence="9" id="KW-1133">Transmembrane helix</keyword>
<dbReference type="CDD" id="cd00054">
    <property type="entry name" value="EGF_CA"/>
    <property type="match status" value="21"/>
</dbReference>
<dbReference type="FunFam" id="2.10.25.10:FF:000066">
    <property type="entry name" value="FAT atypical cadherin 4"/>
    <property type="match status" value="1"/>
</dbReference>
<evidence type="ECO:0000313" key="17">
    <source>
        <dbReference type="Proteomes" id="UP000225706"/>
    </source>
</evidence>
<keyword evidence="8" id="KW-0106">Calcium</keyword>
<dbReference type="GO" id="GO:0030855">
    <property type="term" value="P:epithelial cell differentiation"/>
    <property type="evidence" value="ECO:0007669"/>
    <property type="project" value="UniProtKB-ARBA"/>
</dbReference>
<dbReference type="Pfam" id="PF00008">
    <property type="entry name" value="EGF"/>
    <property type="match status" value="15"/>
</dbReference>
<evidence type="ECO:0000256" key="11">
    <source>
        <dbReference type="ARBA" id="ARBA00023157"/>
    </source>
</evidence>
<feature type="disulfide bond" evidence="13">
    <location>
        <begin position="1419"/>
        <end position="1428"/>
    </location>
</feature>
<dbReference type="FunFam" id="2.10.25.10:FF:000327">
    <property type="entry name" value="neurogenic locus notch homolog protein 4"/>
    <property type="match status" value="1"/>
</dbReference>
<dbReference type="FunFam" id="2.10.25.10:FF:000172">
    <property type="entry name" value="FAT atypical cadherin 3"/>
    <property type="match status" value="1"/>
</dbReference>
<dbReference type="PROSITE" id="PS50026">
    <property type="entry name" value="EGF_3"/>
    <property type="match status" value="23"/>
</dbReference>
<feature type="disulfide bond" evidence="13">
    <location>
        <begin position="1117"/>
        <end position="1134"/>
    </location>
</feature>
<feature type="disulfide bond" evidence="13">
    <location>
        <begin position="602"/>
        <end position="611"/>
    </location>
</feature>
<dbReference type="GO" id="GO:0001764">
    <property type="term" value="P:neuron migration"/>
    <property type="evidence" value="ECO:0007669"/>
    <property type="project" value="UniProtKB-ARBA"/>
</dbReference>
<accession>A0A2B4S3J3</accession>
<dbReference type="PROSITE" id="PS01186">
    <property type="entry name" value="EGF_2"/>
    <property type="match status" value="20"/>
</dbReference>
<dbReference type="GO" id="GO:0007219">
    <property type="term" value="P:Notch signaling pathway"/>
    <property type="evidence" value="ECO:0007669"/>
    <property type="project" value="TreeGrafter"/>
</dbReference>
<dbReference type="PROSITE" id="PS00010">
    <property type="entry name" value="ASX_HYDROXYL"/>
    <property type="match status" value="20"/>
</dbReference>
<feature type="domain" description="EGF-like" evidence="14">
    <location>
        <begin position="386"/>
        <end position="422"/>
    </location>
</feature>
<dbReference type="FunFam" id="2.10.25.10:FF:000006">
    <property type="entry name" value="Versican core protein-like isoform 1"/>
    <property type="match status" value="1"/>
</dbReference>
<feature type="disulfide bond" evidence="13">
    <location>
        <begin position="564"/>
        <end position="573"/>
    </location>
</feature>
<keyword evidence="4 13" id="KW-0245">EGF-like domain</keyword>
<feature type="domain" description="EGF-like" evidence="14">
    <location>
        <begin position="842"/>
        <end position="878"/>
    </location>
</feature>
<dbReference type="PROSITE" id="PS01187">
    <property type="entry name" value="EGF_CA"/>
    <property type="match status" value="7"/>
</dbReference>
<dbReference type="Gene3D" id="2.10.25.10">
    <property type="entry name" value="Laminin"/>
    <property type="match status" value="22"/>
</dbReference>
<dbReference type="Gene3D" id="2.10.50.10">
    <property type="entry name" value="Tumor Necrosis Factor Receptor, subunit A, domain 2"/>
    <property type="match status" value="3"/>
</dbReference>
<dbReference type="InterPro" id="IPR001759">
    <property type="entry name" value="PTX_dom"/>
</dbReference>
<feature type="disulfide bond" evidence="13">
    <location>
        <begin position="1174"/>
        <end position="1183"/>
    </location>
</feature>
<dbReference type="PANTHER" id="PTHR45836">
    <property type="entry name" value="SLIT HOMOLOG"/>
    <property type="match status" value="1"/>
</dbReference>
<dbReference type="OrthoDB" id="5981798at2759"/>
<feature type="disulfide bond" evidence="13">
    <location>
        <begin position="1398"/>
        <end position="1408"/>
    </location>
</feature>
<dbReference type="SUPFAM" id="SSF49899">
    <property type="entry name" value="Concanavalin A-like lectins/glucanases"/>
    <property type="match status" value="1"/>
</dbReference>
<dbReference type="SMART" id="SM01411">
    <property type="entry name" value="Ephrin_rec_like"/>
    <property type="match status" value="4"/>
</dbReference>
<keyword evidence="12" id="KW-0325">Glycoprotein</keyword>
<feature type="disulfide bond" evidence="13">
    <location>
        <begin position="640"/>
        <end position="649"/>
    </location>
</feature>
<keyword evidence="7" id="KW-0677">Repeat</keyword>
<feature type="domain" description="EGF-like" evidence="14">
    <location>
        <begin position="652"/>
        <end position="688"/>
    </location>
</feature>
<feature type="disulfide bond" evidence="13">
    <location>
        <begin position="1058"/>
        <end position="1067"/>
    </location>
</feature>
<feature type="disulfide bond" evidence="13">
    <location>
        <begin position="1456"/>
        <end position="1465"/>
    </location>
</feature>
<dbReference type="Pfam" id="PF00354">
    <property type="entry name" value="Pentaxin"/>
    <property type="match status" value="1"/>
</dbReference>
<dbReference type="Pfam" id="PF12661">
    <property type="entry name" value="hEGF"/>
    <property type="match status" value="5"/>
</dbReference>
<organism evidence="16 17">
    <name type="scientific">Stylophora pistillata</name>
    <name type="common">Smooth cauliflower coral</name>
    <dbReference type="NCBI Taxonomy" id="50429"/>
    <lineage>
        <taxon>Eukaryota</taxon>
        <taxon>Metazoa</taxon>
        <taxon>Cnidaria</taxon>
        <taxon>Anthozoa</taxon>
        <taxon>Hexacorallia</taxon>
        <taxon>Scleractinia</taxon>
        <taxon>Astrocoeniina</taxon>
        <taxon>Pocilloporidae</taxon>
        <taxon>Stylophora</taxon>
    </lineage>
</organism>
<name>A0A2B4S3J3_STYPI</name>
<evidence type="ECO:0000256" key="12">
    <source>
        <dbReference type="ARBA" id="ARBA00023180"/>
    </source>
</evidence>
<dbReference type="GO" id="GO:0043005">
    <property type="term" value="C:neuron projection"/>
    <property type="evidence" value="ECO:0007669"/>
    <property type="project" value="UniProtKB-ARBA"/>
</dbReference>
<feature type="disulfide bond" evidence="13">
    <location>
        <begin position="526"/>
        <end position="535"/>
    </location>
</feature>
<evidence type="ECO:0000256" key="7">
    <source>
        <dbReference type="ARBA" id="ARBA00022737"/>
    </source>
</evidence>
<feature type="disulfide bond" evidence="13">
    <location>
        <begin position="412"/>
        <end position="421"/>
    </location>
</feature>
<dbReference type="InterPro" id="IPR011641">
    <property type="entry name" value="Tyr-kin_ephrin_A/B_rcpt-like"/>
</dbReference>
<feature type="domain" description="EGF-like" evidence="14">
    <location>
        <begin position="538"/>
        <end position="574"/>
    </location>
</feature>
<dbReference type="STRING" id="50429.A0A2B4S3J3"/>
<dbReference type="EMBL" id="LSMT01000218">
    <property type="protein sequence ID" value="PFX23092.1"/>
    <property type="molecule type" value="Genomic_DNA"/>
</dbReference>
<feature type="disulfide bond" evidence="13">
    <location>
        <begin position="716"/>
        <end position="725"/>
    </location>
</feature>
<dbReference type="FunFam" id="2.10.25.10:FF:000143">
    <property type="entry name" value="Protein crumbs 1"/>
    <property type="match status" value="1"/>
</dbReference>
<feature type="disulfide bond" evidence="13">
    <location>
        <begin position="754"/>
        <end position="763"/>
    </location>
</feature>
<comment type="subcellular location">
    <subcellularLocation>
        <location evidence="1">Cell membrane</location>
        <topology evidence="1">Single-pass type I membrane protein</topology>
    </subcellularLocation>
</comment>
<dbReference type="Proteomes" id="UP000225706">
    <property type="component" value="Unassembled WGS sequence"/>
</dbReference>
<evidence type="ECO:0000256" key="4">
    <source>
        <dbReference type="ARBA" id="ARBA00022536"/>
    </source>
</evidence>
<evidence type="ECO:0000256" key="2">
    <source>
        <dbReference type="ARBA" id="ARBA00022473"/>
    </source>
</evidence>